<dbReference type="EC" id="2.7.13.3" evidence="2"/>
<dbReference type="CDD" id="cd17574">
    <property type="entry name" value="REC_OmpR"/>
    <property type="match status" value="1"/>
</dbReference>
<dbReference type="CDD" id="cd00075">
    <property type="entry name" value="HATPase"/>
    <property type="match status" value="1"/>
</dbReference>
<dbReference type="PRINTS" id="PR00344">
    <property type="entry name" value="BCTRLSENSOR"/>
</dbReference>
<dbReference type="InterPro" id="IPR011110">
    <property type="entry name" value="Reg_prop"/>
</dbReference>
<evidence type="ECO:0000259" key="8">
    <source>
        <dbReference type="PROSITE" id="PS01124"/>
    </source>
</evidence>
<dbReference type="PANTHER" id="PTHR43547">
    <property type="entry name" value="TWO-COMPONENT HISTIDINE KINASE"/>
    <property type="match status" value="1"/>
</dbReference>
<evidence type="ECO:0000259" key="10">
    <source>
        <dbReference type="PROSITE" id="PS50110"/>
    </source>
</evidence>
<dbReference type="Gene3D" id="2.60.40.10">
    <property type="entry name" value="Immunoglobulins"/>
    <property type="match status" value="1"/>
</dbReference>
<feature type="transmembrane region" description="Helical" evidence="7">
    <location>
        <begin position="767"/>
        <end position="792"/>
    </location>
</feature>
<accession>A0A4Y8L5X2</accession>
<dbReference type="Proteomes" id="UP000297861">
    <property type="component" value="Unassembled WGS sequence"/>
</dbReference>
<evidence type="ECO:0000313" key="11">
    <source>
        <dbReference type="EMBL" id="TFD96892.1"/>
    </source>
</evidence>
<dbReference type="GO" id="GO:0000155">
    <property type="term" value="F:phosphorelay sensor kinase activity"/>
    <property type="evidence" value="ECO:0007669"/>
    <property type="project" value="InterPro"/>
</dbReference>
<dbReference type="InterPro" id="IPR036097">
    <property type="entry name" value="HisK_dim/P_sf"/>
</dbReference>
<dbReference type="InterPro" id="IPR013783">
    <property type="entry name" value="Ig-like_fold"/>
</dbReference>
<dbReference type="Pfam" id="PF00072">
    <property type="entry name" value="Response_reg"/>
    <property type="match status" value="1"/>
</dbReference>
<dbReference type="Pfam" id="PF02518">
    <property type="entry name" value="HATPase_c"/>
    <property type="match status" value="1"/>
</dbReference>
<dbReference type="Gene3D" id="2.130.10.10">
    <property type="entry name" value="YVTN repeat-like/Quinoprotein amine dehydrogenase"/>
    <property type="match status" value="2"/>
</dbReference>
<evidence type="ECO:0000256" key="3">
    <source>
        <dbReference type="ARBA" id="ARBA00022553"/>
    </source>
</evidence>
<keyword evidence="7" id="KW-0472">Membrane</keyword>
<dbReference type="GO" id="GO:0003700">
    <property type="term" value="F:DNA-binding transcription factor activity"/>
    <property type="evidence" value="ECO:0007669"/>
    <property type="project" value="InterPro"/>
</dbReference>
<dbReference type="Pfam" id="PF07495">
    <property type="entry name" value="Y_Y_Y"/>
    <property type="match status" value="1"/>
</dbReference>
<dbReference type="InterPro" id="IPR011123">
    <property type="entry name" value="Y_Y_Y"/>
</dbReference>
<name>A0A4Y8L5X2_9BACT</name>
<dbReference type="SUPFAM" id="SSF63829">
    <property type="entry name" value="Calcium-dependent phosphotriesterase"/>
    <property type="match status" value="3"/>
</dbReference>
<evidence type="ECO:0000256" key="1">
    <source>
        <dbReference type="ARBA" id="ARBA00000085"/>
    </source>
</evidence>
<dbReference type="PROSITE" id="PS50109">
    <property type="entry name" value="HIS_KIN"/>
    <property type="match status" value="1"/>
</dbReference>
<dbReference type="InterPro" id="IPR003594">
    <property type="entry name" value="HATPase_dom"/>
</dbReference>
<dbReference type="PANTHER" id="PTHR43547:SF2">
    <property type="entry name" value="HYBRID SIGNAL TRANSDUCTION HISTIDINE KINASE C"/>
    <property type="match status" value="1"/>
</dbReference>
<dbReference type="SMART" id="SM00388">
    <property type="entry name" value="HisKA"/>
    <property type="match status" value="1"/>
</dbReference>
<dbReference type="InterPro" id="IPR003661">
    <property type="entry name" value="HisK_dim/P_dom"/>
</dbReference>
<dbReference type="Gene3D" id="3.40.50.2300">
    <property type="match status" value="1"/>
</dbReference>
<dbReference type="InterPro" id="IPR018060">
    <property type="entry name" value="HTH_AraC"/>
</dbReference>
<dbReference type="CDD" id="cd00082">
    <property type="entry name" value="HisKA"/>
    <property type="match status" value="1"/>
</dbReference>
<sequence>MYRLFLLLILISFSKMPIWGQAVNYQNFNNIVLSTDASTINCFSQDNQGIIWMGTNKGLFSYDGYSPQSHFIYNDRSNTQIHCILIYDGTYMYLGTDNGILRFNYKTDRYEPIDLGGSLTDVRAMVKQGNTLWIGSLNGLYKYDIPAKRLIEIPTGSKTGLPHKTIYSLITSRDNTLYVGTYNGFCKLDSGSALFEKINLPADRRRSNQFINSLYEDQKHDHVWIGTEGALYKYNPQSEKVFDINQFHDNSIKSLSMDNDGLLLLATDNGLYTYDQQHDRIQHLVHDSRNSKSLSNNIIWSIFADRTGNIWLGTDYGISLAYHNRNYQTVSISQLTGIGEGNRFHSIYKDSRGNFWFGGTNGLIFKPESKEGVTASAIWYRMGDSQYPISHNRIRDIYEDKDHNLWIATDGSISRFDYSKRQFVNYSIVDSTQAFNSNWAYYIFEDDKKQLWVATCLGGIFVVDKEKLLSSQGNYIAEKHYSVQNGLSGNFVNQILSDHYGNVWVLLHNNGINKIDARSGVVSKIHLGDKDDKVVPNYLIKDSEGSIWIGYRGGLTNIDPKTNNTHSIKFDIYGNNEILSMTEVYNNIWVSTTDGIWAVDKKSYSLQKLDIANKAFTCSFFDKETNKIYMGGVDEYTILSPEILNKKVNDNPIVLTAIYVNDKLYNAADNHNGNNIRYINEIYLDYTQNNILFDFSDLSFAEGSISSFVYKLDGVEDKWNIIKQNTNRISYTNLEYGRYTLLVSKLDAYGKPSENMFRFHINITPPWYYTVWAKSVYILLVLGFIMWIINFFRVRNNLRIERIEKEKTVELTNLKMDFFTNVSHEFKTPLSLIIAPVSKLLHETKDSHKKKELEVIQKNALKINSLIRQIIDFNRSESTSSGQILSRVEIVEFARSLFSVYEDGYRDKGLSFLFSSNKERIYMDVDVLKIEAVLNNLLTNACKYTDEGVINLSLIYNEESGFVDLEVRDTGIGIPENEVRYVFERFYQSSKTAGDKEGTGIGLYLVKLYTEQHHGYIKIQSVENKGTSVTVGLPVSDYSAADIEQRSVISDDLPYVLIVEDNNEIANFIYQTLSDGFRCEIAHNGKQGLDMCLRTNPALVIADIMMPIMDGMEMVRHIRKNVPTSTIPIILLTAKDDKRTELDSIELAVDAFMPKPFDPQMLRSKVEQLLNTSKRMESKIRMETIAAPQIMEVTSPDEKFLSAITQIVEDRIADPDLNVSALSSLSGVGSKQIYRKIKLLTGLSPVEYIRSIRIKKAAILLSQNKFTISEVMYMVGFSNHSYFSKCFQAEFGKTPRQFLSENN</sequence>
<dbReference type="SMART" id="SM00387">
    <property type="entry name" value="HATPase_c"/>
    <property type="match status" value="1"/>
</dbReference>
<evidence type="ECO:0000256" key="5">
    <source>
        <dbReference type="ARBA" id="ARBA00023163"/>
    </source>
</evidence>
<dbReference type="SUPFAM" id="SSF46689">
    <property type="entry name" value="Homeodomain-like"/>
    <property type="match status" value="1"/>
</dbReference>
<keyword evidence="7" id="KW-1133">Transmembrane helix</keyword>
<comment type="catalytic activity">
    <reaction evidence="1">
        <text>ATP + protein L-histidine = ADP + protein N-phospho-L-histidine.</text>
        <dbReference type="EC" id="2.7.13.3"/>
    </reaction>
</comment>
<dbReference type="InterPro" id="IPR011006">
    <property type="entry name" value="CheY-like_superfamily"/>
</dbReference>
<feature type="domain" description="Response regulatory" evidence="10">
    <location>
        <begin position="1055"/>
        <end position="1170"/>
    </location>
</feature>
<evidence type="ECO:0000256" key="4">
    <source>
        <dbReference type="ARBA" id="ARBA00023015"/>
    </source>
</evidence>
<keyword evidence="5" id="KW-0804">Transcription</keyword>
<feature type="modified residue" description="4-aspartylphosphate" evidence="6">
    <location>
        <position position="1103"/>
    </location>
</feature>
<dbReference type="EMBL" id="SOML01000004">
    <property type="protein sequence ID" value="TFD96892.1"/>
    <property type="molecule type" value="Genomic_DNA"/>
</dbReference>
<keyword evidence="4" id="KW-0805">Transcription regulation</keyword>
<evidence type="ECO:0000256" key="6">
    <source>
        <dbReference type="PROSITE-ProRule" id="PRU00169"/>
    </source>
</evidence>
<dbReference type="SMART" id="SM00448">
    <property type="entry name" value="REC"/>
    <property type="match status" value="1"/>
</dbReference>
<keyword evidence="7" id="KW-0812">Transmembrane</keyword>
<dbReference type="Gene3D" id="1.10.287.130">
    <property type="match status" value="1"/>
</dbReference>
<protein>
    <recommendedName>
        <fullName evidence="2">histidine kinase</fullName>
        <ecNumber evidence="2">2.7.13.3</ecNumber>
    </recommendedName>
</protein>
<dbReference type="SUPFAM" id="SSF55874">
    <property type="entry name" value="ATPase domain of HSP90 chaperone/DNA topoisomerase II/histidine kinase"/>
    <property type="match status" value="1"/>
</dbReference>
<evidence type="ECO:0000256" key="2">
    <source>
        <dbReference type="ARBA" id="ARBA00012438"/>
    </source>
</evidence>
<keyword evidence="11" id="KW-0418">Kinase</keyword>
<evidence type="ECO:0000259" key="9">
    <source>
        <dbReference type="PROSITE" id="PS50109"/>
    </source>
</evidence>
<evidence type="ECO:0000313" key="12">
    <source>
        <dbReference type="Proteomes" id="UP000297861"/>
    </source>
</evidence>
<keyword evidence="12" id="KW-1185">Reference proteome</keyword>
<dbReference type="InterPro" id="IPR001789">
    <property type="entry name" value="Sig_transdc_resp-reg_receiver"/>
</dbReference>
<dbReference type="OrthoDB" id="1109008at2"/>
<dbReference type="InterPro" id="IPR036890">
    <property type="entry name" value="HATPase_C_sf"/>
</dbReference>
<dbReference type="InterPro" id="IPR005467">
    <property type="entry name" value="His_kinase_dom"/>
</dbReference>
<dbReference type="Gene3D" id="3.30.565.10">
    <property type="entry name" value="Histidine kinase-like ATPase, C-terminal domain"/>
    <property type="match status" value="1"/>
</dbReference>
<dbReference type="Pfam" id="PF07494">
    <property type="entry name" value="Reg_prop"/>
    <property type="match status" value="4"/>
</dbReference>
<keyword evidence="3 6" id="KW-0597">Phosphoprotein</keyword>
<dbReference type="PROSITE" id="PS01124">
    <property type="entry name" value="HTH_ARAC_FAMILY_2"/>
    <property type="match status" value="1"/>
</dbReference>
<keyword evidence="11" id="KW-0808">Transferase</keyword>
<dbReference type="STRING" id="1121485.GCA_000426485_02973"/>
<dbReference type="PROSITE" id="PS50110">
    <property type="entry name" value="RESPONSE_REGULATORY"/>
    <property type="match status" value="1"/>
</dbReference>
<evidence type="ECO:0000256" key="7">
    <source>
        <dbReference type="SAM" id="Phobius"/>
    </source>
</evidence>
<dbReference type="GO" id="GO:0043565">
    <property type="term" value="F:sequence-specific DNA binding"/>
    <property type="evidence" value="ECO:0007669"/>
    <property type="project" value="InterPro"/>
</dbReference>
<gene>
    <name evidence="11" type="ORF">E2605_08760</name>
</gene>
<feature type="domain" description="Histidine kinase" evidence="9">
    <location>
        <begin position="821"/>
        <end position="1037"/>
    </location>
</feature>
<reference evidence="11 12" key="1">
    <citation type="submission" date="2019-03" db="EMBL/GenBank/DDBJ databases">
        <title>San Antonio Military Medical Center submission to MRSN (WRAIR), pending publication.</title>
        <authorList>
            <person name="Blyth D.M."/>
            <person name="Mccarthy S.L."/>
            <person name="Schall S.E."/>
            <person name="Stam J.A."/>
            <person name="Ong A.C."/>
            <person name="Mcgann P.T."/>
        </authorList>
    </citation>
    <scope>NUCLEOTIDE SEQUENCE [LARGE SCALE GENOMIC DNA]</scope>
    <source>
        <strain evidence="11 12">MRSN571793</strain>
    </source>
</reference>
<proteinExistence type="predicted"/>
<dbReference type="SUPFAM" id="SSF47384">
    <property type="entry name" value="Homodimeric domain of signal transducing histidine kinase"/>
    <property type="match status" value="1"/>
</dbReference>
<dbReference type="SUPFAM" id="SSF52172">
    <property type="entry name" value="CheY-like"/>
    <property type="match status" value="1"/>
</dbReference>
<dbReference type="Pfam" id="PF00512">
    <property type="entry name" value="HisKA"/>
    <property type="match status" value="1"/>
</dbReference>
<dbReference type="InterPro" id="IPR015943">
    <property type="entry name" value="WD40/YVTN_repeat-like_dom_sf"/>
</dbReference>
<feature type="domain" description="HTH araC/xylS-type" evidence="8">
    <location>
        <begin position="1202"/>
        <end position="1301"/>
    </location>
</feature>
<dbReference type="Pfam" id="PF12833">
    <property type="entry name" value="HTH_18"/>
    <property type="match status" value="1"/>
</dbReference>
<dbReference type="InterPro" id="IPR009057">
    <property type="entry name" value="Homeodomain-like_sf"/>
</dbReference>
<dbReference type="SMART" id="SM00342">
    <property type="entry name" value="HTH_ARAC"/>
    <property type="match status" value="1"/>
</dbReference>
<organism evidence="11 12">
    <name type="scientific">Dysgonomonas capnocytophagoides</name>
    <dbReference type="NCBI Taxonomy" id="45254"/>
    <lineage>
        <taxon>Bacteria</taxon>
        <taxon>Pseudomonadati</taxon>
        <taxon>Bacteroidota</taxon>
        <taxon>Bacteroidia</taxon>
        <taxon>Bacteroidales</taxon>
        <taxon>Dysgonomonadaceae</taxon>
        <taxon>Dysgonomonas</taxon>
    </lineage>
</organism>
<dbReference type="InterPro" id="IPR004358">
    <property type="entry name" value="Sig_transdc_His_kin-like_C"/>
</dbReference>
<dbReference type="Gene3D" id="1.10.10.60">
    <property type="entry name" value="Homeodomain-like"/>
    <property type="match status" value="1"/>
</dbReference>
<comment type="caution">
    <text evidence="11">The sequence shown here is derived from an EMBL/GenBank/DDBJ whole genome shotgun (WGS) entry which is preliminary data.</text>
</comment>